<comment type="similarity">
    <text evidence="1">Belongs to the peptidase S49 family.</text>
</comment>
<dbReference type="InterPro" id="IPR047272">
    <property type="entry name" value="S49_SppA_C"/>
</dbReference>
<dbReference type="GO" id="GO:0006508">
    <property type="term" value="P:proteolysis"/>
    <property type="evidence" value="ECO:0007669"/>
    <property type="project" value="UniProtKB-KW"/>
</dbReference>
<accession>X0SAP9</accession>
<gene>
    <name evidence="7" type="ORF">S01H1_07896</name>
</gene>
<evidence type="ECO:0000256" key="1">
    <source>
        <dbReference type="ARBA" id="ARBA00008683"/>
    </source>
</evidence>
<keyword evidence="5" id="KW-1133">Transmembrane helix</keyword>
<keyword evidence="5" id="KW-0472">Membrane</keyword>
<sequence>MQFKKRAGVRIIACMTGLATSGGYYVASAADEIIAQPTSITGGIGVIAMKLNVDKLLSKIGIEEETIKSGDKKDIWSPLRPSTLEEKEIMQTIINTLHERFVDVVLAGRGSLLSKEEVERLADGRIFTADQALEAKLIDRVGYLDDAVTEMKESLKIEQAKVITFYRPGSYKATIYSGYPVTSHKEILSFSINADGLAPLSGVRFMYLWRP</sequence>
<feature type="transmembrane region" description="Helical" evidence="5">
    <location>
        <begin position="7"/>
        <end position="27"/>
    </location>
</feature>
<organism evidence="7">
    <name type="scientific">marine sediment metagenome</name>
    <dbReference type="NCBI Taxonomy" id="412755"/>
    <lineage>
        <taxon>unclassified sequences</taxon>
        <taxon>metagenomes</taxon>
        <taxon>ecological metagenomes</taxon>
    </lineage>
</organism>
<keyword evidence="4" id="KW-0720">Serine protease</keyword>
<dbReference type="AlphaFoldDB" id="X0SAP9"/>
<keyword evidence="5" id="KW-0812">Transmembrane</keyword>
<dbReference type="PANTHER" id="PTHR42987:SF6">
    <property type="entry name" value="PROTEINASE IV"/>
    <property type="match status" value="1"/>
</dbReference>
<dbReference type="Gene3D" id="3.90.226.10">
    <property type="entry name" value="2-enoyl-CoA Hydratase, Chain A, domain 1"/>
    <property type="match status" value="2"/>
</dbReference>
<keyword evidence="3" id="KW-0378">Hydrolase</keyword>
<dbReference type="PANTHER" id="PTHR42987">
    <property type="entry name" value="PEPTIDASE S49"/>
    <property type="match status" value="1"/>
</dbReference>
<name>X0SAP9_9ZZZZ</name>
<reference evidence="7" key="1">
    <citation type="journal article" date="2014" name="Front. Microbiol.">
        <title>High frequency of phylogenetically diverse reductive dehalogenase-homologous genes in deep subseafloor sedimentary metagenomes.</title>
        <authorList>
            <person name="Kawai M."/>
            <person name="Futagami T."/>
            <person name="Toyoda A."/>
            <person name="Takaki Y."/>
            <person name="Nishi S."/>
            <person name="Hori S."/>
            <person name="Arai W."/>
            <person name="Tsubouchi T."/>
            <person name="Morono Y."/>
            <person name="Uchiyama I."/>
            <person name="Ito T."/>
            <person name="Fujiyama A."/>
            <person name="Inagaki F."/>
            <person name="Takami H."/>
        </authorList>
    </citation>
    <scope>NUCLEOTIDE SEQUENCE</scope>
    <source>
        <strain evidence="7">Expedition CK06-06</strain>
    </source>
</reference>
<dbReference type="Pfam" id="PF01343">
    <property type="entry name" value="Peptidase_S49"/>
    <property type="match status" value="1"/>
</dbReference>
<dbReference type="InterPro" id="IPR002142">
    <property type="entry name" value="Peptidase_S49"/>
</dbReference>
<keyword evidence="2" id="KW-0645">Protease</keyword>
<evidence type="ECO:0000256" key="2">
    <source>
        <dbReference type="ARBA" id="ARBA00022670"/>
    </source>
</evidence>
<evidence type="ECO:0000313" key="7">
    <source>
        <dbReference type="EMBL" id="GAF72261.1"/>
    </source>
</evidence>
<dbReference type="CDD" id="cd07023">
    <property type="entry name" value="S49_Sppa_N_C"/>
    <property type="match status" value="1"/>
</dbReference>
<feature type="domain" description="Peptidase S49" evidence="6">
    <location>
        <begin position="5"/>
        <end position="157"/>
    </location>
</feature>
<dbReference type="NCBIfam" id="TIGR00706">
    <property type="entry name" value="SppA_dom"/>
    <property type="match status" value="1"/>
</dbReference>
<proteinExistence type="inferred from homology"/>
<dbReference type="EMBL" id="BARS01004050">
    <property type="protein sequence ID" value="GAF72261.1"/>
    <property type="molecule type" value="Genomic_DNA"/>
</dbReference>
<dbReference type="SUPFAM" id="SSF52096">
    <property type="entry name" value="ClpP/crotonase"/>
    <property type="match status" value="1"/>
</dbReference>
<evidence type="ECO:0000256" key="4">
    <source>
        <dbReference type="ARBA" id="ARBA00022825"/>
    </source>
</evidence>
<evidence type="ECO:0000256" key="3">
    <source>
        <dbReference type="ARBA" id="ARBA00022801"/>
    </source>
</evidence>
<comment type="caution">
    <text evidence="7">The sequence shown here is derived from an EMBL/GenBank/DDBJ whole genome shotgun (WGS) entry which is preliminary data.</text>
</comment>
<evidence type="ECO:0000259" key="6">
    <source>
        <dbReference type="Pfam" id="PF01343"/>
    </source>
</evidence>
<evidence type="ECO:0000256" key="5">
    <source>
        <dbReference type="SAM" id="Phobius"/>
    </source>
</evidence>
<dbReference type="InterPro" id="IPR004635">
    <property type="entry name" value="Pept_S49_SppA"/>
</dbReference>
<protein>
    <recommendedName>
        <fullName evidence="6">Peptidase S49 domain-containing protein</fullName>
    </recommendedName>
</protein>
<dbReference type="GO" id="GO:0008236">
    <property type="term" value="F:serine-type peptidase activity"/>
    <property type="evidence" value="ECO:0007669"/>
    <property type="project" value="UniProtKB-KW"/>
</dbReference>
<dbReference type="InterPro" id="IPR029045">
    <property type="entry name" value="ClpP/crotonase-like_dom_sf"/>
</dbReference>